<evidence type="ECO:0000256" key="6">
    <source>
        <dbReference type="ARBA" id="ARBA00023136"/>
    </source>
</evidence>
<evidence type="ECO:0000259" key="8">
    <source>
        <dbReference type="PROSITE" id="PS50928"/>
    </source>
</evidence>
<evidence type="ECO:0000313" key="9">
    <source>
        <dbReference type="EMBL" id="MBR0665071.1"/>
    </source>
</evidence>
<keyword evidence="10" id="KW-1185">Reference proteome</keyword>
<proteinExistence type="inferred from homology"/>
<comment type="caution">
    <text evidence="9">The sequence shown here is derived from an EMBL/GenBank/DDBJ whole genome shotgun (WGS) entry which is preliminary data.</text>
</comment>
<keyword evidence="2 7" id="KW-0813">Transport</keyword>
<comment type="similarity">
    <text evidence="7">Belongs to the binding-protein-dependent transport system permease family.</text>
</comment>
<name>A0ABS5EXR0_9PROT</name>
<dbReference type="InterPro" id="IPR000515">
    <property type="entry name" value="MetI-like"/>
</dbReference>
<dbReference type="PROSITE" id="PS50928">
    <property type="entry name" value="ABC_TM1"/>
    <property type="match status" value="1"/>
</dbReference>
<dbReference type="Proteomes" id="UP001196870">
    <property type="component" value="Unassembled WGS sequence"/>
</dbReference>
<dbReference type="PANTHER" id="PTHR30151">
    <property type="entry name" value="ALKANE SULFONATE ABC TRANSPORTER-RELATED, MEMBRANE SUBUNIT"/>
    <property type="match status" value="1"/>
</dbReference>
<feature type="transmembrane region" description="Helical" evidence="7">
    <location>
        <begin position="217"/>
        <end position="238"/>
    </location>
</feature>
<dbReference type="RefSeq" id="WP_211852734.1">
    <property type="nucleotide sequence ID" value="NZ_JAAGBB010000012.1"/>
</dbReference>
<reference evidence="10" key="1">
    <citation type="journal article" date="2021" name="Syst. Appl. Microbiol.">
        <title>Roseomonas hellenica sp. nov., isolated from roots of wild-growing Alkanna tinctoria.</title>
        <authorList>
            <person name="Rat A."/>
            <person name="Naranjo H.D."/>
            <person name="Lebbe L."/>
            <person name="Cnockaert M."/>
            <person name="Krigas N."/>
            <person name="Grigoriadou K."/>
            <person name="Maloupa E."/>
            <person name="Willems A."/>
        </authorList>
    </citation>
    <scope>NUCLEOTIDE SEQUENCE [LARGE SCALE GENOMIC DNA]</scope>
    <source>
        <strain evidence="10">LMG 31523</strain>
    </source>
</reference>
<dbReference type="PANTHER" id="PTHR30151:SF20">
    <property type="entry name" value="ABC TRANSPORTER PERMEASE PROTEIN HI_0355-RELATED"/>
    <property type="match status" value="1"/>
</dbReference>
<organism evidence="9 10">
    <name type="scientific">Plastoroseomonas hellenica</name>
    <dbReference type="NCBI Taxonomy" id="2687306"/>
    <lineage>
        <taxon>Bacteria</taxon>
        <taxon>Pseudomonadati</taxon>
        <taxon>Pseudomonadota</taxon>
        <taxon>Alphaproteobacteria</taxon>
        <taxon>Acetobacterales</taxon>
        <taxon>Acetobacteraceae</taxon>
        <taxon>Plastoroseomonas</taxon>
    </lineage>
</organism>
<accession>A0ABS5EXR0</accession>
<keyword evidence="3" id="KW-1003">Cell membrane</keyword>
<dbReference type="EMBL" id="JAAGBB010000012">
    <property type="protein sequence ID" value="MBR0665071.1"/>
    <property type="molecule type" value="Genomic_DNA"/>
</dbReference>
<evidence type="ECO:0000256" key="7">
    <source>
        <dbReference type="RuleBase" id="RU363032"/>
    </source>
</evidence>
<sequence>MSALLRWMRRQAVPLLVFILFIGGWEAIIRGFAVESFLVPAPSAVIVALLRGFAQGNYLGHAGVTAFQAVSGFLLGSALGIAIAVLVVVFPALERIVYPYIVALQTVPKVAIAPLIVVWFGFGMESKIIVVALVSLFPVLVNMMAGLKAVDQDRLDLLASLSASRWQILRHLRFPNALPFLFAGLNTAIVFAVIGAIVGEFVGSNRGIGFLILQANFALDIAATFALFVVLSVMGVALHSVLQSIQRRALFWNRTVEAGPGATPPA</sequence>
<feature type="transmembrane region" description="Helical" evidence="7">
    <location>
        <begin position="128"/>
        <end position="147"/>
    </location>
</feature>
<keyword evidence="5 7" id="KW-1133">Transmembrane helix</keyword>
<dbReference type="SUPFAM" id="SSF161098">
    <property type="entry name" value="MetI-like"/>
    <property type="match status" value="1"/>
</dbReference>
<evidence type="ECO:0000256" key="3">
    <source>
        <dbReference type="ARBA" id="ARBA00022475"/>
    </source>
</evidence>
<evidence type="ECO:0000256" key="4">
    <source>
        <dbReference type="ARBA" id="ARBA00022692"/>
    </source>
</evidence>
<evidence type="ECO:0000256" key="1">
    <source>
        <dbReference type="ARBA" id="ARBA00004651"/>
    </source>
</evidence>
<gene>
    <name evidence="9" type="ORF">GXW71_11970</name>
</gene>
<dbReference type="InterPro" id="IPR035906">
    <property type="entry name" value="MetI-like_sf"/>
</dbReference>
<feature type="transmembrane region" description="Helical" evidence="7">
    <location>
        <begin position="12"/>
        <end position="33"/>
    </location>
</feature>
<feature type="transmembrane region" description="Helical" evidence="7">
    <location>
        <begin position="66"/>
        <end position="90"/>
    </location>
</feature>
<evidence type="ECO:0000313" key="10">
    <source>
        <dbReference type="Proteomes" id="UP001196870"/>
    </source>
</evidence>
<feature type="domain" description="ABC transmembrane type-1" evidence="8">
    <location>
        <begin position="62"/>
        <end position="242"/>
    </location>
</feature>
<dbReference type="Gene3D" id="1.10.3720.10">
    <property type="entry name" value="MetI-like"/>
    <property type="match status" value="1"/>
</dbReference>
<keyword evidence="4 7" id="KW-0812">Transmembrane</keyword>
<dbReference type="Pfam" id="PF00528">
    <property type="entry name" value="BPD_transp_1"/>
    <property type="match status" value="1"/>
</dbReference>
<feature type="transmembrane region" description="Helical" evidence="7">
    <location>
        <begin position="97"/>
        <end position="122"/>
    </location>
</feature>
<dbReference type="CDD" id="cd06261">
    <property type="entry name" value="TM_PBP2"/>
    <property type="match status" value="1"/>
</dbReference>
<comment type="subcellular location">
    <subcellularLocation>
        <location evidence="1 7">Cell membrane</location>
        <topology evidence="1 7">Multi-pass membrane protein</topology>
    </subcellularLocation>
</comment>
<keyword evidence="6 7" id="KW-0472">Membrane</keyword>
<protein>
    <submittedName>
        <fullName evidence="9">ABC transporter permease</fullName>
    </submittedName>
</protein>
<evidence type="ECO:0000256" key="2">
    <source>
        <dbReference type="ARBA" id="ARBA00022448"/>
    </source>
</evidence>
<evidence type="ECO:0000256" key="5">
    <source>
        <dbReference type="ARBA" id="ARBA00022989"/>
    </source>
</evidence>
<feature type="transmembrane region" description="Helical" evidence="7">
    <location>
        <begin position="177"/>
        <end position="197"/>
    </location>
</feature>